<organism evidence="1">
    <name type="scientific">uncultured Sulfurovum sp</name>
    <dbReference type="NCBI Taxonomy" id="269237"/>
    <lineage>
        <taxon>Bacteria</taxon>
        <taxon>Pseudomonadati</taxon>
        <taxon>Campylobacterota</taxon>
        <taxon>Epsilonproteobacteria</taxon>
        <taxon>Campylobacterales</taxon>
        <taxon>Sulfurovaceae</taxon>
        <taxon>Sulfurovum</taxon>
        <taxon>environmental samples</taxon>
    </lineage>
</organism>
<evidence type="ECO:0008006" key="2">
    <source>
        <dbReference type="Google" id="ProtNLM"/>
    </source>
</evidence>
<reference evidence="1" key="1">
    <citation type="submission" date="2020-01" db="EMBL/GenBank/DDBJ databases">
        <authorList>
            <person name="Meier V. D."/>
            <person name="Meier V D."/>
        </authorList>
    </citation>
    <scope>NUCLEOTIDE SEQUENCE</scope>
    <source>
        <strain evidence="1">HLG_WM_MAG_02</strain>
    </source>
</reference>
<accession>A0A6S6U893</accession>
<protein>
    <recommendedName>
        <fullName evidence="2">YfaZ</fullName>
    </recommendedName>
</protein>
<gene>
    <name evidence="1" type="ORF">HELGO_WM24156</name>
</gene>
<name>A0A6S6U893_9BACT</name>
<dbReference type="EMBL" id="CACVAZ010000188">
    <property type="protein sequence ID" value="CAA6824993.1"/>
    <property type="molecule type" value="Genomic_DNA"/>
</dbReference>
<dbReference type="AlphaFoldDB" id="A0A6S6U893"/>
<dbReference type="Pfam" id="PF07437">
    <property type="entry name" value="YfaZ"/>
    <property type="match status" value="1"/>
</dbReference>
<evidence type="ECO:0000313" key="1">
    <source>
        <dbReference type="EMBL" id="CAA6824993.1"/>
    </source>
</evidence>
<sequence>MFKKTIITTLLSSAILLAESGVGININEDDVEVEAILDSRNLEALQTTSTVYQADFNFLNANNEKLIGAGLFASNKLEALEGVEMGFGAKLIWAEIGDDDFSSLPLMAQIRYTFPPLMYAIPPVSIEARGLYAPGALSFGDSEDYSEVRLSADIEMIDNVKVYAGYRNIHVGYKGITRDLFDNGYYAGLKITY</sequence>
<dbReference type="InterPro" id="IPR009998">
    <property type="entry name" value="YfaZ"/>
</dbReference>
<proteinExistence type="predicted"/>